<reference evidence="2 3" key="1">
    <citation type="journal article" date="2013" name="Nat. Commun.">
        <title>Genome analysis reveals insights into physiology and longevity of the Brandt's bat Myotis brandtii.</title>
        <authorList>
            <person name="Seim I."/>
            <person name="Fang X."/>
            <person name="Xiong Z."/>
            <person name="Lobanov A.V."/>
            <person name="Huang Z."/>
            <person name="Ma S."/>
            <person name="Feng Y."/>
            <person name="Turanov A.A."/>
            <person name="Zhu Y."/>
            <person name="Lenz T.L."/>
            <person name="Gerashchenko M.V."/>
            <person name="Fan D."/>
            <person name="Hee Yim S."/>
            <person name="Yao X."/>
            <person name="Jordan D."/>
            <person name="Xiong Y."/>
            <person name="Ma Y."/>
            <person name="Lyapunov A.N."/>
            <person name="Chen G."/>
            <person name="Kulakova O.I."/>
            <person name="Sun Y."/>
            <person name="Lee S.G."/>
            <person name="Bronson R.T."/>
            <person name="Moskalev A.A."/>
            <person name="Sunyaev S.R."/>
            <person name="Zhang G."/>
            <person name="Krogh A."/>
            <person name="Wang J."/>
            <person name="Gladyshev V.N."/>
        </authorList>
    </citation>
    <scope>NUCLEOTIDE SEQUENCE [LARGE SCALE GENOMIC DNA]</scope>
</reference>
<dbReference type="AlphaFoldDB" id="S7MKR8"/>
<evidence type="ECO:0000313" key="3">
    <source>
        <dbReference type="Proteomes" id="UP000052978"/>
    </source>
</evidence>
<dbReference type="Proteomes" id="UP000052978">
    <property type="component" value="Unassembled WGS sequence"/>
</dbReference>
<gene>
    <name evidence="2" type="ORF">D623_10002494</name>
</gene>
<accession>S7MKR8</accession>
<evidence type="ECO:0000313" key="2">
    <source>
        <dbReference type="EMBL" id="EPQ04766.1"/>
    </source>
</evidence>
<name>S7MKR8_MYOBR</name>
<feature type="compositionally biased region" description="Polar residues" evidence="1">
    <location>
        <begin position="11"/>
        <end position="21"/>
    </location>
</feature>
<sequence>MPPHPSHLAPRTSSPRTTRWSETCCTGWRKPVSAHSSPALLPRTLGASAATGSPCLHPPGHPPPCHPRLLLVPRTQKSFLKAPHTLKANNYFSGPFGYHQTVQLCPTLPVGGLSTPPIPVGEWAGFSRYLGFLPPLPSDTGVPVSGITLSLDPPSPSCCPSSQPHPRYCRWRCQASFLLSGQPLSFPSPVLQKGHQCAGWVLPRPTLLSPTATLQLPGPLGAPRWQRWVLCPLTQQPSLSAPLLSCAPQPT</sequence>
<protein>
    <submittedName>
        <fullName evidence="2">Uncharacterized protein</fullName>
    </submittedName>
</protein>
<dbReference type="EMBL" id="KE161647">
    <property type="protein sequence ID" value="EPQ04766.1"/>
    <property type="molecule type" value="Genomic_DNA"/>
</dbReference>
<organism evidence="2 3">
    <name type="scientific">Myotis brandtii</name>
    <name type="common">Brandt's bat</name>
    <dbReference type="NCBI Taxonomy" id="109478"/>
    <lineage>
        <taxon>Eukaryota</taxon>
        <taxon>Metazoa</taxon>
        <taxon>Chordata</taxon>
        <taxon>Craniata</taxon>
        <taxon>Vertebrata</taxon>
        <taxon>Euteleostomi</taxon>
        <taxon>Mammalia</taxon>
        <taxon>Eutheria</taxon>
        <taxon>Laurasiatheria</taxon>
        <taxon>Chiroptera</taxon>
        <taxon>Yangochiroptera</taxon>
        <taxon>Vespertilionidae</taxon>
        <taxon>Myotis</taxon>
    </lineage>
</organism>
<proteinExistence type="predicted"/>
<keyword evidence="3" id="KW-1185">Reference proteome</keyword>
<evidence type="ECO:0000256" key="1">
    <source>
        <dbReference type="SAM" id="MobiDB-lite"/>
    </source>
</evidence>
<feature type="region of interest" description="Disordered" evidence="1">
    <location>
        <begin position="1"/>
        <end position="21"/>
    </location>
</feature>